<comment type="similarity">
    <text evidence="1">Belongs to the eukaryotic ribosomal protein eL6 family.</text>
</comment>
<dbReference type="InterPro" id="IPR005568">
    <property type="entry name" value="Ribosomal_uL6_N"/>
</dbReference>
<dbReference type="GO" id="GO:0003723">
    <property type="term" value="F:RNA binding"/>
    <property type="evidence" value="ECO:0007669"/>
    <property type="project" value="TreeGrafter"/>
</dbReference>
<dbReference type="PANTHER" id="PTHR10715:SF0">
    <property type="entry name" value="LARGE RIBOSOMAL SUBUNIT PROTEIN EL6"/>
    <property type="match status" value="1"/>
</dbReference>
<keyword evidence="2" id="KW-0689">Ribosomal protein</keyword>
<dbReference type="InterPro" id="IPR041997">
    <property type="entry name" value="Ribosomal_eL6_KOW"/>
</dbReference>
<dbReference type="GO" id="GO:0022625">
    <property type="term" value="C:cytosolic large ribosomal subunit"/>
    <property type="evidence" value="ECO:0007669"/>
    <property type="project" value="TreeGrafter"/>
</dbReference>
<keyword evidence="3" id="KW-0687">Ribonucleoprotein</keyword>
<dbReference type="AlphaFoldDB" id="A0A1Y1ZCC3"/>
<sequence length="239" mass="26469">MSHKPRNSFVAPGITRLSRSSVFAKRALYKKQKVAAAKNDTAAPTTKTVQVNGDKNGKERVVALNKASRWYPAEDIAQPKVSRKTAKPTKLRATITPGTVLVLLAGRFRGKRVVFLKQLASGLLLVTGPYKVNGVPLRRVNQAYVLATSTKVDLSNVKVDEKFDDAYFKKEKTSKAGKTEEEFFDEKQPKKVISESRSADQKVVDKEILAAVAQVPHLRSYLNASFTLRKGQAPHAMKF</sequence>
<dbReference type="Pfam" id="PF01159">
    <property type="entry name" value="Ribosomal_L6e"/>
    <property type="match status" value="1"/>
</dbReference>
<dbReference type="InterPro" id="IPR008991">
    <property type="entry name" value="Translation_prot_SH3-like_sf"/>
</dbReference>
<evidence type="ECO:0000259" key="4">
    <source>
        <dbReference type="Pfam" id="PF03868"/>
    </source>
</evidence>
<comment type="caution">
    <text evidence="5">The sequence shown here is derived from an EMBL/GenBank/DDBJ whole genome shotgun (WGS) entry which is preliminary data.</text>
</comment>
<accession>A0A1Y1ZCC3</accession>
<dbReference type="Pfam" id="PF03868">
    <property type="entry name" value="Ribosomal_L6e_N"/>
    <property type="match status" value="1"/>
</dbReference>
<dbReference type="InterPro" id="IPR000915">
    <property type="entry name" value="60S_ribosomal_eL6"/>
</dbReference>
<dbReference type="SUPFAM" id="SSF50104">
    <property type="entry name" value="Translation proteins SH3-like domain"/>
    <property type="match status" value="1"/>
</dbReference>
<name>A0A1Y1ZCC3_9FUNG</name>
<evidence type="ECO:0000313" key="6">
    <source>
        <dbReference type="Proteomes" id="UP000193498"/>
    </source>
</evidence>
<feature type="domain" description="Large ribosomal subunit protein uL6 N-terminal" evidence="4">
    <location>
        <begin position="2"/>
        <end position="39"/>
    </location>
</feature>
<protein>
    <recommendedName>
        <fullName evidence="4">Large ribosomal subunit protein uL6 N-terminal domain-containing protein</fullName>
    </recommendedName>
</protein>
<dbReference type="Gene3D" id="2.30.30.30">
    <property type="match status" value="1"/>
</dbReference>
<evidence type="ECO:0000256" key="3">
    <source>
        <dbReference type="ARBA" id="ARBA00023274"/>
    </source>
</evidence>
<dbReference type="GO" id="GO:0002181">
    <property type="term" value="P:cytoplasmic translation"/>
    <property type="evidence" value="ECO:0007669"/>
    <property type="project" value="TreeGrafter"/>
</dbReference>
<dbReference type="Proteomes" id="UP000193498">
    <property type="component" value="Unassembled WGS sequence"/>
</dbReference>
<evidence type="ECO:0000256" key="1">
    <source>
        <dbReference type="ARBA" id="ARBA00010592"/>
    </source>
</evidence>
<dbReference type="FunFam" id="2.30.30.30:FF:000014">
    <property type="entry name" value="60S ribosomal protein L6"/>
    <property type="match status" value="1"/>
</dbReference>
<dbReference type="EMBL" id="MCFE01000008">
    <property type="protein sequence ID" value="ORY07445.1"/>
    <property type="molecule type" value="Genomic_DNA"/>
</dbReference>
<organism evidence="5 6">
    <name type="scientific">Basidiobolus meristosporus CBS 931.73</name>
    <dbReference type="NCBI Taxonomy" id="1314790"/>
    <lineage>
        <taxon>Eukaryota</taxon>
        <taxon>Fungi</taxon>
        <taxon>Fungi incertae sedis</taxon>
        <taxon>Zoopagomycota</taxon>
        <taxon>Entomophthoromycotina</taxon>
        <taxon>Basidiobolomycetes</taxon>
        <taxon>Basidiobolales</taxon>
        <taxon>Basidiobolaceae</taxon>
        <taxon>Basidiobolus</taxon>
    </lineage>
</organism>
<reference evidence="5 6" key="1">
    <citation type="submission" date="2016-07" db="EMBL/GenBank/DDBJ databases">
        <title>Pervasive Adenine N6-methylation of Active Genes in Fungi.</title>
        <authorList>
            <consortium name="DOE Joint Genome Institute"/>
            <person name="Mondo S.J."/>
            <person name="Dannebaum R.O."/>
            <person name="Kuo R.C."/>
            <person name="Labutti K."/>
            <person name="Haridas S."/>
            <person name="Kuo A."/>
            <person name="Salamov A."/>
            <person name="Ahrendt S.R."/>
            <person name="Lipzen A."/>
            <person name="Sullivan W."/>
            <person name="Andreopoulos W.B."/>
            <person name="Clum A."/>
            <person name="Lindquist E."/>
            <person name="Daum C."/>
            <person name="Ramamoorthy G.K."/>
            <person name="Gryganskyi A."/>
            <person name="Culley D."/>
            <person name="Magnuson J.K."/>
            <person name="James T.Y."/>
            <person name="O'Malley M.A."/>
            <person name="Stajich J.E."/>
            <person name="Spatafora J.W."/>
            <person name="Visel A."/>
            <person name="Grigoriev I.V."/>
        </authorList>
    </citation>
    <scope>NUCLEOTIDE SEQUENCE [LARGE SCALE GENOMIC DNA]</scope>
    <source>
        <strain evidence="5 6">CBS 931.73</strain>
    </source>
</reference>
<dbReference type="STRING" id="1314790.A0A1Y1ZCC3"/>
<dbReference type="PANTHER" id="PTHR10715">
    <property type="entry name" value="60S RIBOSOMAL PROTEIN L6"/>
    <property type="match status" value="1"/>
</dbReference>
<dbReference type="FunCoup" id="A0A1Y1ZCC3">
    <property type="interactions" value="985"/>
</dbReference>
<dbReference type="InterPro" id="IPR014722">
    <property type="entry name" value="Rib_uL2_dom2"/>
</dbReference>
<dbReference type="InParanoid" id="A0A1Y1ZCC3"/>
<evidence type="ECO:0000256" key="2">
    <source>
        <dbReference type="ARBA" id="ARBA00022980"/>
    </source>
</evidence>
<dbReference type="GO" id="GO:0000027">
    <property type="term" value="P:ribosomal large subunit assembly"/>
    <property type="evidence" value="ECO:0007669"/>
    <property type="project" value="TreeGrafter"/>
</dbReference>
<dbReference type="CDD" id="cd13156">
    <property type="entry name" value="KOW_RPL6"/>
    <property type="match status" value="1"/>
</dbReference>
<gene>
    <name evidence="5" type="ORF">K493DRAFT_251100</name>
</gene>
<dbReference type="OrthoDB" id="2436667at2759"/>
<dbReference type="GO" id="GO:0003735">
    <property type="term" value="F:structural constituent of ribosome"/>
    <property type="evidence" value="ECO:0007669"/>
    <property type="project" value="InterPro"/>
</dbReference>
<evidence type="ECO:0000313" key="5">
    <source>
        <dbReference type="EMBL" id="ORY07445.1"/>
    </source>
</evidence>
<keyword evidence="6" id="KW-1185">Reference proteome</keyword>
<proteinExistence type="inferred from homology"/>